<dbReference type="Gene3D" id="3.10.350.10">
    <property type="entry name" value="LysM domain"/>
    <property type="match status" value="1"/>
</dbReference>
<dbReference type="RefSeq" id="WP_092493910.1">
    <property type="nucleotide sequence ID" value="NZ_FNKD01000003.1"/>
</dbReference>
<feature type="signal peptide" evidence="1">
    <location>
        <begin position="1"/>
        <end position="26"/>
    </location>
</feature>
<proteinExistence type="predicted"/>
<dbReference type="SUPFAM" id="SSF55797">
    <property type="entry name" value="PR-1-like"/>
    <property type="match status" value="1"/>
</dbReference>
<dbReference type="SMART" id="SM00257">
    <property type="entry name" value="LysM"/>
    <property type="match status" value="1"/>
</dbReference>
<dbReference type="PROSITE" id="PS51782">
    <property type="entry name" value="LYSM"/>
    <property type="match status" value="1"/>
</dbReference>
<dbReference type="Pfam" id="PF00188">
    <property type="entry name" value="CAP"/>
    <property type="match status" value="1"/>
</dbReference>
<dbReference type="AlphaFoldDB" id="A0A1H1F2F5"/>
<dbReference type="EMBL" id="FNKD01000003">
    <property type="protein sequence ID" value="SDQ95165.1"/>
    <property type="molecule type" value="Genomic_DNA"/>
</dbReference>
<gene>
    <name evidence="3" type="ORF">SAMN05216231_3175</name>
</gene>
<feature type="chain" id="PRO_5011541285" evidence="1">
    <location>
        <begin position="27"/>
        <end position="202"/>
    </location>
</feature>
<dbReference type="NCBIfam" id="TIGR02909">
    <property type="entry name" value="spore_YkwD"/>
    <property type="match status" value="1"/>
</dbReference>
<evidence type="ECO:0000313" key="3">
    <source>
        <dbReference type="EMBL" id="SDQ95165.1"/>
    </source>
</evidence>
<dbReference type="STRING" id="553311.SAMN05216231_3175"/>
<name>A0A1H1F2F5_9BACI</name>
<organism evidence="3 4">
    <name type="scientific">Virgibacillus salinus</name>
    <dbReference type="NCBI Taxonomy" id="553311"/>
    <lineage>
        <taxon>Bacteria</taxon>
        <taxon>Bacillati</taxon>
        <taxon>Bacillota</taxon>
        <taxon>Bacilli</taxon>
        <taxon>Bacillales</taxon>
        <taxon>Bacillaceae</taxon>
        <taxon>Virgibacillus</taxon>
    </lineage>
</organism>
<dbReference type="CDD" id="cd00118">
    <property type="entry name" value="LysM"/>
    <property type="match status" value="1"/>
</dbReference>
<reference evidence="3 4" key="1">
    <citation type="submission" date="2016-10" db="EMBL/GenBank/DDBJ databases">
        <authorList>
            <person name="de Groot N.N."/>
        </authorList>
    </citation>
    <scope>NUCLEOTIDE SEQUENCE [LARGE SCALE GENOMIC DNA]</scope>
    <source>
        <strain evidence="3 4">CGMCC 1.10449</strain>
    </source>
</reference>
<evidence type="ECO:0000313" key="4">
    <source>
        <dbReference type="Proteomes" id="UP000199444"/>
    </source>
</evidence>
<keyword evidence="1" id="KW-0732">Signal</keyword>
<dbReference type="CDD" id="cd05379">
    <property type="entry name" value="CAP_bacterial"/>
    <property type="match status" value="1"/>
</dbReference>
<dbReference type="InterPro" id="IPR036779">
    <property type="entry name" value="LysM_dom_sf"/>
</dbReference>
<dbReference type="Proteomes" id="UP000199444">
    <property type="component" value="Unassembled WGS sequence"/>
</dbReference>
<dbReference type="NCBIfam" id="TIGR02899">
    <property type="entry name" value="spore_safA"/>
    <property type="match status" value="1"/>
</dbReference>
<dbReference type="PANTHER" id="PTHR31157">
    <property type="entry name" value="SCP DOMAIN-CONTAINING PROTEIN"/>
    <property type="match status" value="1"/>
</dbReference>
<dbReference type="Gene3D" id="3.40.33.10">
    <property type="entry name" value="CAP"/>
    <property type="match status" value="1"/>
</dbReference>
<sequence length="202" mass="22507">MINKISKIAIISTLSLALLFPATTMAADSYTVEPGDTLWKIALKTTTGVSELIEANPQLSNPDLIYPGQQINIVVNDEYNQEQEVIRLVNKERAEAGLPALKYDWELARVAKYKSRDMNNVGYFSHDSPTYGSPFTMMKDFGISYNSAGENIARGHASAEEVVNGWMNSSGHRANILSDDFTHIGVGYVEDGRHWTQMFIKK</sequence>
<evidence type="ECO:0000256" key="1">
    <source>
        <dbReference type="SAM" id="SignalP"/>
    </source>
</evidence>
<dbReference type="Pfam" id="PF01476">
    <property type="entry name" value="LysM"/>
    <property type="match status" value="1"/>
</dbReference>
<dbReference type="InterPro" id="IPR014258">
    <property type="entry name" value="CAP_domain_YkwD-like"/>
</dbReference>
<dbReference type="InterPro" id="IPR035940">
    <property type="entry name" value="CAP_sf"/>
</dbReference>
<feature type="domain" description="LysM" evidence="2">
    <location>
        <begin position="28"/>
        <end position="73"/>
    </location>
</feature>
<dbReference type="InterPro" id="IPR014044">
    <property type="entry name" value="CAP_dom"/>
</dbReference>
<dbReference type="InterPro" id="IPR018392">
    <property type="entry name" value="LysM"/>
</dbReference>
<protein>
    <submittedName>
        <fullName evidence="3">Spore coat assembly protein SafA/uncharacterized protein, YkwD family</fullName>
    </submittedName>
</protein>
<dbReference type="SUPFAM" id="SSF54106">
    <property type="entry name" value="LysM domain"/>
    <property type="match status" value="1"/>
</dbReference>
<keyword evidence="4" id="KW-1185">Reference proteome</keyword>
<evidence type="ECO:0000259" key="2">
    <source>
        <dbReference type="PROSITE" id="PS51782"/>
    </source>
</evidence>
<dbReference type="InterPro" id="IPR014248">
    <property type="entry name" value="Spore_coat_assembly_SafA"/>
</dbReference>
<accession>A0A1H1F2F5</accession>
<dbReference type="PANTHER" id="PTHR31157:SF1">
    <property type="entry name" value="SCP DOMAIN-CONTAINING PROTEIN"/>
    <property type="match status" value="1"/>
</dbReference>